<keyword evidence="6" id="KW-0256">Endoplasmic reticulum</keyword>
<name>G0VGV1_NAUCA</name>
<reference evidence="12 13" key="1">
    <citation type="journal article" date="2011" name="Proc. Natl. Acad. Sci. U.S.A.">
        <title>Evolutionary erosion of yeast sex chromosomes by mating-type switching accidents.</title>
        <authorList>
            <person name="Gordon J.L."/>
            <person name="Armisen D."/>
            <person name="Proux-Wera E."/>
            <person name="Oheigeartaigh S.S."/>
            <person name="Byrne K.P."/>
            <person name="Wolfe K.H."/>
        </authorList>
    </citation>
    <scope>NUCLEOTIDE SEQUENCE [LARGE SCALE GENOMIC DNA]</scope>
    <source>
        <strain evidence="13">ATCC 76901 / BCRC 22586 / CBS 4309 / NBRC 1992 / NRRL Y-12630</strain>
    </source>
</reference>
<evidence type="ECO:0000313" key="12">
    <source>
        <dbReference type="EMBL" id="CCC70722.1"/>
    </source>
</evidence>
<dbReference type="EMBL" id="HE576757">
    <property type="protein sequence ID" value="CCC70722.1"/>
    <property type="molecule type" value="Genomic_DNA"/>
</dbReference>
<evidence type="ECO:0000256" key="8">
    <source>
        <dbReference type="ARBA" id="ARBA00023134"/>
    </source>
</evidence>
<dbReference type="GO" id="GO:0005785">
    <property type="term" value="C:signal recognition particle receptor complex"/>
    <property type="evidence" value="ECO:0007669"/>
    <property type="project" value="EnsemblFungi"/>
</dbReference>
<feature type="compositionally biased region" description="Acidic residues" evidence="11">
    <location>
        <begin position="199"/>
        <end position="208"/>
    </location>
</feature>
<dbReference type="SUPFAM" id="SSF52540">
    <property type="entry name" value="P-loop containing nucleoside triphosphate hydrolases"/>
    <property type="match status" value="1"/>
</dbReference>
<evidence type="ECO:0000256" key="7">
    <source>
        <dbReference type="ARBA" id="ARBA00022989"/>
    </source>
</evidence>
<dbReference type="Pfam" id="PF09439">
    <property type="entry name" value="SRPRB"/>
    <property type="match status" value="1"/>
</dbReference>
<dbReference type="RefSeq" id="XP_003677077.1">
    <property type="nucleotide sequence ID" value="XM_003677029.1"/>
</dbReference>
<keyword evidence="5" id="KW-0547">Nucleotide-binding</keyword>
<dbReference type="GO" id="GO:0045047">
    <property type="term" value="P:protein targeting to ER"/>
    <property type="evidence" value="ECO:0007669"/>
    <property type="project" value="EnsemblFungi"/>
</dbReference>
<dbReference type="CDD" id="cd04105">
    <property type="entry name" value="SR_beta"/>
    <property type="match status" value="1"/>
</dbReference>
<keyword evidence="13" id="KW-1185">Reference proteome</keyword>
<evidence type="ECO:0000256" key="5">
    <source>
        <dbReference type="ARBA" id="ARBA00022741"/>
    </source>
</evidence>
<dbReference type="STRING" id="1064592.G0VGV1"/>
<reference key="2">
    <citation type="submission" date="2011-08" db="EMBL/GenBank/DDBJ databases">
        <title>Genome sequence of Naumovozyma castellii.</title>
        <authorList>
            <person name="Gordon J.L."/>
            <person name="Armisen D."/>
            <person name="Proux-Wera E."/>
            <person name="OhEigeartaigh S.S."/>
            <person name="Byrne K.P."/>
            <person name="Wolfe K.H."/>
        </authorList>
    </citation>
    <scope>NUCLEOTIDE SEQUENCE</scope>
    <source>
        <strain>Type strain:CBS 4309</strain>
    </source>
</reference>
<dbReference type="AlphaFoldDB" id="G0VGV1"/>
<proteinExistence type="inferred from homology"/>
<keyword evidence="9" id="KW-0472">Membrane</keyword>
<dbReference type="HOGENOM" id="CLU_091084_1_0_1"/>
<comment type="subcellular location">
    <subcellularLocation>
        <location evidence="1">Endoplasmic reticulum membrane</location>
        <topology evidence="1">Single-pass membrane protein</topology>
    </subcellularLocation>
</comment>
<evidence type="ECO:0000313" key="13">
    <source>
        <dbReference type="Proteomes" id="UP000001640"/>
    </source>
</evidence>
<dbReference type="KEGG" id="ncs:NCAS_0F02380"/>
<evidence type="ECO:0000256" key="1">
    <source>
        <dbReference type="ARBA" id="ARBA00004389"/>
    </source>
</evidence>
<evidence type="ECO:0000256" key="9">
    <source>
        <dbReference type="ARBA" id="ARBA00023136"/>
    </source>
</evidence>
<sequence>MLSVTVLTAVLVVVLTTVYFLVQRKRVKVPIAIGQEIGVSNKKPVFVLAGPSNAGKTALFNMLVGDEMRNTVMSQEVSKVENVDDEFNLFDFPGHFKLRYKLFDQLKNLKKVSGVVFVVDSTVDPKELTKTAEFLLDVILVTESRKEDEIDILIACNKSELFSSRPPLKIKEALEREIDKIIVRKKKSLSDVKGKASSNDDDDEEMMNDNDNGASLEILNELGSTKAFKFSLLDGSVEAISGSVSKKNIDGWNQWIHERLSS</sequence>
<evidence type="ECO:0000256" key="11">
    <source>
        <dbReference type="SAM" id="MobiDB-lite"/>
    </source>
</evidence>
<organism evidence="12 13">
    <name type="scientific">Naumovozyma castellii</name>
    <name type="common">Yeast</name>
    <name type="synonym">Saccharomyces castellii</name>
    <dbReference type="NCBI Taxonomy" id="27288"/>
    <lineage>
        <taxon>Eukaryota</taxon>
        <taxon>Fungi</taxon>
        <taxon>Dikarya</taxon>
        <taxon>Ascomycota</taxon>
        <taxon>Saccharomycotina</taxon>
        <taxon>Saccharomycetes</taxon>
        <taxon>Saccharomycetales</taxon>
        <taxon>Saccharomycetaceae</taxon>
        <taxon>Naumovozyma</taxon>
    </lineage>
</organism>
<dbReference type="InterPro" id="IPR027417">
    <property type="entry name" value="P-loop_NTPase"/>
</dbReference>
<keyword evidence="7" id="KW-1133">Transmembrane helix</keyword>
<dbReference type="GO" id="GO:0005525">
    <property type="term" value="F:GTP binding"/>
    <property type="evidence" value="ECO:0007669"/>
    <property type="project" value="UniProtKB-KW"/>
</dbReference>
<evidence type="ECO:0000256" key="10">
    <source>
        <dbReference type="ARBA" id="ARBA00023170"/>
    </source>
</evidence>
<dbReference type="GO" id="GO:0005047">
    <property type="term" value="F:signal recognition particle binding"/>
    <property type="evidence" value="ECO:0007669"/>
    <property type="project" value="EnsemblFungi"/>
</dbReference>
<protein>
    <recommendedName>
        <fullName evidence="3">Signal recognition particle receptor subunit beta</fullName>
    </recommendedName>
</protein>
<evidence type="ECO:0000256" key="4">
    <source>
        <dbReference type="ARBA" id="ARBA00022692"/>
    </source>
</evidence>
<dbReference type="InParanoid" id="G0VGV1"/>
<accession>G0VGV1</accession>
<dbReference type="GeneID" id="96904370"/>
<evidence type="ECO:0000256" key="6">
    <source>
        <dbReference type="ARBA" id="ARBA00022824"/>
    </source>
</evidence>
<dbReference type="Proteomes" id="UP000001640">
    <property type="component" value="Chromosome 6"/>
</dbReference>
<dbReference type="OrthoDB" id="41266at2759"/>
<dbReference type="FunCoup" id="G0VGV1">
    <property type="interactions" value="667"/>
</dbReference>
<dbReference type="Gene3D" id="3.40.50.300">
    <property type="entry name" value="P-loop containing nucleotide triphosphate hydrolases"/>
    <property type="match status" value="1"/>
</dbReference>
<dbReference type="InterPro" id="IPR019009">
    <property type="entry name" value="SRP_receptor_beta_su"/>
</dbReference>
<evidence type="ECO:0000256" key="2">
    <source>
        <dbReference type="ARBA" id="ARBA00005619"/>
    </source>
</evidence>
<evidence type="ECO:0000256" key="3">
    <source>
        <dbReference type="ARBA" id="ARBA00020256"/>
    </source>
</evidence>
<feature type="region of interest" description="Disordered" evidence="11">
    <location>
        <begin position="192"/>
        <end position="211"/>
    </location>
</feature>
<dbReference type="GO" id="GO:0042802">
    <property type="term" value="F:identical protein binding"/>
    <property type="evidence" value="ECO:0007669"/>
    <property type="project" value="EnsemblFungi"/>
</dbReference>
<dbReference type="OMA" id="CWIDERA"/>
<keyword evidence="4" id="KW-0812">Transmembrane</keyword>
<dbReference type="eggNOG" id="KOG0090">
    <property type="taxonomic scope" value="Eukaryota"/>
</dbReference>
<keyword evidence="10" id="KW-0675">Receptor</keyword>
<gene>
    <name evidence="12" type="primary">NCAS0F02380</name>
    <name evidence="12" type="ordered locus">NCAS_0F02380</name>
</gene>
<keyword evidence="8" id="KW-0342">GTP-binding</keyword>
<comment type="similarity">
    <text evidence="2">Belongs to the SRP receptor beta subunit family.</text>
</comment>